<evidence type="ECO:0000256" key="10">
    <source>
        <dbReference type="SAM" id="Phobius"/>
    </source>
</evidence>
<dbReference type="InterPro" id="IPR004117">
    <property type="entry name" value="7tm6_olfct_rcpt"/>
</dbReference>
<evidence type="ECO:0000256" key="3">
    <source>
        <dbReference type="ARBA" id="ARBA00022606"/>
    </source>
</evidence>
<dbReference type="KEGG" id="fas:105265381"/>
<keyword evidence="9" id="KW-0807">Transducer</keyword>
<dbReference type="GO" id="GO:0007165">
    <property type="term" value="P:signal transduction"/>
    <property type="evidence" value="ECO:0007669"/>
    <property type="project" value="UniProtKB-KW"/>
</dbReference>
<dbReference type="RefSeq" id="XP_011301142.1">
    <property type="nucleotide sequence ID" value="XM_011302840.1"/>
</dbReference>
<evidence type="ECO:0000256" key="2">
    <source>
        <dbReference type="ARBA" id="ARBA00022475"/>
    </source>
</evidence>
<dbReference type="OrthoDB" id="6614360at2759"/>
<evidence type="ECO:0000313" key="11">
    <source>
        <dbReference type="Proteomes" id="UP000694866"/>
    </source>
</evidence>
<keyword evidence="2" id="KW-1003">Cell membrane</keyword>
<dbReference type="AlphaFoldDB" id="A0A9R1T1E9"/>
<dbReference type="GO" id="GO:0004984">
    <property type="term" value="F:olfactory receptor activity"/>
    <property type="evidence" value="ECO:0007669"/>
    <property type="project" value="InterPro"/>
</dbReference>
<evidence type="ECO:0000256" key="8">
    <source>
        <dbReference type="ARBA" id="ARBA00023170"/>
    </source>
</evidence>
<dbReference type="GO" id="GO:0005549">
    <property type="term" value="F:odorant binding"/>
    <property type="evidence" value="ECO:0007669"/>
    <property type="project" value="InterPro"/>
</dbReference>
<comment type="subcellular location">
    <subcellularLocation>
        <location evidence="1">Cell membrane</location>
        <topology evidence="1">Multi-pass membrane protein</topology>
    </subcellularLocation>
</comment>
<feature type="transmembrane region" description="Helical" evidence="10">
    <location>
        <begin position="96"/>
        <end position="120"/>
    </location>
</feature>
<keyword evidence="7 10" id="KW-0472">Membrane</keyword>
<dbReference type="GeneID" id="105265381"/>
<dbReference type="GO" id="GO:0005886">
    <property type="term" value="C:plasma membrane"/>
    <property type="evidence" value="ECO:0007669"/>
    <property type="project" value="UniProtKB-SubCell"/>
</dbReference>
<keyword evidence="6 10" id="KW-1133">Transmembrane helix</keyword>
<organism evidence="11 12">
    <name type="scientific">Fopius arisanus</name>
    <dbReference type="NCBI Taxonomy" id="64838"/>
    <lineage>
        <taxon>Eukaryota</taxon>
        <taxon>Metazoa</taxon>
        <taxon>Ecdysozoa</taxon>
        <taxon>Arthropoda</taxon>
        <taxon>Hexapoda</taxon>
        <taxon>Insecta</taxon>
        <taxon>Pterygota</taxon>
        <taxon>Neoptera</taxon>
        <taxon>Endopterygota</taxon>
        <taxon>Hymenoptera</taxon>
        <taxon>Apocrita</taxon>
        <taxon>Ichneumonoidea</taxon>
        <taxon>Braconidae</taxon>
        <taxon>Opiinae</taxon>
        <taxon>Fopius</taxon>
    </lineage>
</organism>
<keyword evidence="8" id="KW-0675">Receptor</keyword>
<evidence type="ECO:0000256" key="7">
    <source>
        <dbReference type="ARBA" id="ARBA00023136"/>
    </source>
</evidence>
<evidence type="ECO:0000256" key="1">
    <source>
        <dbReference type="ARBA" id="ARBA00004651"/>
    </source>
</evidence>
<protein>
    <submittedName>
        <fullName evidence="12">Odorant receptor 67c-like</fullName>
    </submittedName>
</protein>
<dbReference type="Pfam" id="PF02949">
    <property type="entry name" value="7tm_6"/>
    <property type="match status" value="1"/>
</dbReference>
<gene>
    <name evidence="12" type="primary">LOC105265381</name>
</gene>
<keyword evidence="5" id="KW-0552">Olfaction</keyword>
<keyword evidence="3" id="KW-0716">Sensory transduction</keyword>
<evidence type="ECO:0000256" key="9">
    <source>
        <dbReference type="ARBA" id="ARBA00023224"/>
    </source>
</evidence>
<proteinExistence type="predicted"/>
<sequence>MPFEFGPIDVDTWYYYLWFGTTCGIFTRLTTIGACDLLLFTLSEHANGFLKALGYATENLPPYDESSSEDESFNYLRRCVIIHDRAINFAESVRDVYMWSFFGIIGMNMLIMSVTGIQIVNSLDNSKKLIKFSVNMLTQMLHLFVECFVGQRVMDASFDLKETITNAKWYNASKKTQKMIPLMLLRAQKPVVLTAGKVFFMCMSTYAVVLKTAMSYFTVFLAVR</sequence>
<evidence type="ECO:0000256" key="5">
    <source>
        <dbReference type="ARBA" id="ARBA00022725"/>
    </source>
</evidence>
<feature type="transmembrane region" description="Helical" evidence="10">
    <location>
        <begin position="198"/>
        <end position="223"/>
    </location>
</feature>
<dbReference type="PANTHER" id="PTHR21137:SF35">
    <property type="entry name" value="ODORANT RECEPTOR 19A-RELATED"/>
    <property type="match status" value="1"/>
</dbReference>
<feature type="transmembrane region" description="Helical" evidence="10">
    <location>
        <begin position="15"/>
        <end position="42"/>
    </location>
</feature>
<dbReference type="Proteomes" id="UP000694866">
    <property type="component" value="Unplaced"/>
</dbReference>
<dbReference type="PANTHER" id="PTHR21137">
    <property type="entry name" value="ODORANT RECEPTOR"/>
    <property type="match status" value="1"/>
</dbReference>
<evidence type="ECO:0000256" key="6">
    <source>
        <dbReference type="ARBA" id="ARBA00022989"/>
    </source>
</evidence>
<accession>A0A9R1T1E9</accession>
<name>A0A9R1T1E9_9HYME</name>
<keyword evidence="11" id="KW-1185">Reference proteome</keyword>
<evidence type="ECO:0000256" key="4">
    <source>
        <dbReference type="ARBA" id="ARBA00022692"/>
    </source>
</evidence>
<evidence type="ECO:0000313" key="12">
    <source>
        <dbReference type="RefSeq" id="XP_011301142.1"/>
    </source>
</evidence>
<keyword evidence="4 10" id="KW-0812">Transmembrane</keyword>
<reference evidence="12" key="1">
    <citation type="submission" date="2025-08" db="UniProtKB">
        <authorList>
            <consortium name="RefSeq"/>
        </authorList>
    </citation>
    <scope>IDENTIFICATION</scope>
    <source>
        <strain evidence="12">USDA-PBARC FA_bdor</strain>
        <tissue evidence="12">Whole organism</tissue>
    </source>
</reference>